<dbReference type="EMBL" id="LIHL02000016">
    <property type="protein sequence ID" value="KAF5443035.1"/>
    <property type="molecule type" value="Genomic_DNA"/>
</dbReference>
<protein>
    <recommendedName>
        <fullName evidence="1">RNase H type-1 domain-containing protein</fullName>
    </recommendedName>
</protein>
<dbReference type="GO" id="GO:0004523">
    <property type="term" value="F:RNA-DNA hybrid ribonuclease activity"/>
    <property type="evidence" value="ECO:0007669"/>
    <property type="project" value="InterPro"/>
</dbReference>
<dbReference type="GO" id="GO:0003676">
    <property type="term" value="F:nucleic acid binding"/>
    <property type="evidence" value="ECO:0007669"/>
    <property type="project" value="InterPro"/>
</dbReference>
<dbReference type="AlphaFoldDB" id="A0A833X6E5"/>
<evidence type="ECO:0000313" key="3">
    <source>
        <dbReference type="Proteomes" id="UP000619265"/>
    </source>
</evidence>
<gene>
    <name evidence="2" type="ORF">F2P56_035630</name>
</gene>
<dbReference type="Gene3D" id="3.30.420.10">
    <property type="entry name" value="Ribonuclease H-like superfamily/Ribonuclease H"/>
    <property type="match status" value="1"/>
</dbReference>
<comment type="caution">
    <text evidence="2">The sequence shown here is derived from an EMBL/GenBank/DDBJ whole genome shotgun (WGS) entry which is preliminary data.</text>
</comment>
<dbReference type="SUPFAM" id="SSF53098">
    <property type="entry name" value="Ribonuclease H-like"/>
    <property type="match status" value="1"/>
</dbReference>
<name>A0A833X6E5_JUGRE</name>
<dbReference type="InterPro" id="IPR052929">
    <property type="entry name" value="RNase_H-like_EbsB-rel"/>
</dbReference>
<dbReference type="InterPro" id="IPR044730">
    <property type="entry name" value="RNase_H-like_dom_plant"/>
</dbReference>
<accession>A0A833X6E5</accession>
<evidence type="ECO:0000259" key="1">
    <source>
        <dbReference type="Pfam" id="PF13456"/>
    </source>
</evidence>
<dbReference type="InterPro" id="IPR012337">
    <property type="entry name" value="RNaseH-like_sf"/>
</dbReference>
<reference evidence="2" key="1">
    <citation type="submission" date="2015-10" db="EMBL/GenBank/DDBJ databases">
        <authorList>
            <person name="Martinez-Garcia P.J."/>
            <person name="Crepeau M.W."/>
            <person name="Puiu D."/>
            <person name="Gonzalez-Ibeas D."/>
            <person name="Whalen J."/>
            <person name="Stevens K."/>
            <person name="Paul R."/>
            <person name="Butterfield T."/>
            <person name="Britton M."/>
            <person name="Reagan R."/>
            <person name="Chakraborty S."/>
            <person name="Walawage S.L."/>
            <person name="Vasquez-Gross H.A."/>
            <person name="Cardeno C."/>
            <person name="Famula R."/>
            <person name="Pratt K."/>
            <person name="Kuruganti S."/>
            <person name="Aradhya M.K."/>
            <person name="Leslie C.A."/>
            <person name="Dandekar A.M."/>
            <person name="Salzberg S.L."/>
            <person name="Wegrzyn J.L."/>
            <person name="Langley C.H."/>
            <person name="Neale D.B."/>
        </authorList>
    </citation>
    <scope>NUCLEOTIDE SEQUENCE</scope>
    <source>
        <tissue evidence="2">Leaves</tissue>
    </source>
</reference>
<organism evidence="2 3">
    <name type="scientific">Juglans regia</name>
    <name type="common">English walnut</name>
    <dbReference type="NCBI Taxonomy" id="51240"/>
    <lineage>
        <taxon>Eukaryota</taxon>
        <taxon>Viridiplantae</taxon>
        <taxon>Streptophyta</taxon>
        <taxon>Embryophyta</taxon>
        <taxon>Tracheophyta</taxon>
        <taxon>Spermatophyta</taxon>
        <taxon>Magnoliopsida</taxon>
        <taxon>eudicotyledons</taxon>
        <taxon>Gunneridae</taxon>
        <taxon>Pentapetalae</taxon>
        <taxon>rosids</taxon>
        <taxon>fabids</taxon>
        <taxon>Fagales</taxon>
        <taxon>Juglandaceae</taxon>
        <taxon>Juglans</taxon>
    </lineage>
</organism>
<dbReference type="CDD" id="cd06222">
    <property type="entry name" value="RNase_H_like"/>
    <property type="match status" value="1"/>
</dbReference>
<dbReference type="PANTHER" id="PTHR47074">
    <property type="entry name" value="BNAC02G40300D PROTEIN"/>
    <property type="match status" value="1"/>
</dbReference>
<proteinExistence type="predicted"/>
<feature type="domain" description="RNase H type-1" evidence="1">
    <location>
        <begin position="97"/>
        <end position="192"/>
    </location>
</feature>
<dbReference type="Pfam" id="PF13456">
    <property type="entry name" value="RVT_3"/>
    <property type="match status" value="1"/>
</dbReference>
<evidence type="ECO:0000313" key="2">
    <source>
        <dbReference type="EMBL" id="KAF5443035.1"/>
    </source>
</evidence>
<dbReference type="Proteomes" id="UP000619265">
    <property type="component" value="Unassembled WGS sequence"/>
</dbReference>
<dbReference type="PANTHER" id="PTHR47074:SF48">
    <property type="entry name" value="POLYNUCLEOTIDYL TRANSFERASE, RIBONUCLEASE H-LIKE SUPERFAMILY PROTEIN"/>
    <property type="match status" value="1"/>
</dbReference>
<dbReference type="InterPro" id="IPR036397">
    <property type="entry name" value="RNaseH_sf"/>
</dbReference>
<dbReference type="InterPro" id="IPR002156">
    <property type="entry name" value="RNaseH_domain"/>
</dbReference>
<reference evidence="2" key="2">
    <citation type="submission" date="2020-03" db="EMBL/GenBank/DDBJ databases">
        <title>Walnut 2.0.</title>
        <authorList>
            <person name="Marrano A."/>
            <person name="Britton M."/>
            <person name="Zimin A.V."/>
            <person name="Zaini P.A."/>
            <person name="Workman R."/>
            <person name="Puiu D."/>
            <person name="Bianco L."/>
            <person name="Allen B.J."/>
            <person name="Troggio M."/>
            <person name="Leslie C.A."/>
            <person name="Timp W."/>
            <person name="Dendekar A."/>
            <person name="Salzberg S.L."/>
            <person name="Neale D.B."/>
        </authorList>
    </citation>
    <scope>NUCLEOTIDE SEQUENCE</scope>
    <source>
        <tissue evidence="2">Leaves</tissue>
    </source>
</reference>
<dbReference type="Gramene" id="Jr16_08900_p1">
    <property type="protein sequence ID" value="cds.Jr16_08900_p1"/>
    <property type="gene ID" value="Jr16_08900"/>
</dbReference>
<sequence>MSYEVDLVVVWRKLITELPLKSMEFVVSVMRSIWLRRNGWIFERKFTSPESVLQQARANLNEFQQAQQNGIERIKPTAVERRMVRWEAPKEGFVKVNWDAAFKANQRKMGAGVVVRDEEGNVQVSLCLPKDCIQSTVIAEATALWRALCLCAKLNIQKVVLEGDSLEVIKAVNDREECLEWHGQIIEDIKGIICTHPN</sequence>